<dbReference type="GO" id="GO:0003924">
    <property type="term" value="F:GTPase activity"/>
    <property type="evidence" value="ECO:0007669"/>
    <property type="project" value="InterPro"/>
</dbReference>
<dbReference type="InterPro" id="IPR001806">
    <property type="entry name" value="Small_GTPase"/>
</dbReference>
<protein>
    <submittedName>
        <fullName evidence="1">Uncharacterized protein</fullName>
    </submittedName>
</protein>
<dbReference type="GO" id="GO:0005525">
    <property type="term" value="F:GTP binding"/>
    <property type="evidence" value="ECO:0007669"/>
    <property type="project" value="InterPro"/>
</dbReference>
<organism evidence="1 2">
    <name type="scientific">Camellia sinensis var. sinensis</name>
    <name type="common">China tea</name>
    <dbReference type="NCBI Taxonomy" id="542762"/>
    <lineage>
        <taxon>Eukaryota</taxon>
        <taxon>Viridiplantae</taxon>
        <taxon>Streptophyta</taxon>
        <taxon>Embryophyta</taxon>
        <taxon>Tracheophyta</taxon>
        <taxon>Spermatophyta</taxon>
        <taxon>Magnoliopsida</taxon>
        <taxon>eudicotyledons</taxon>
        <taxon>Gunneridae</taxon>
        <taxon>Pentapetalae</taxon>
        <taxon>asterids</taxon>
        <taxon>Ericales</taxon>
        <taxon>Theaceae</taxon>
        <taxon>Camellia</taxon>
    </lineage>
</organism>
<dbReference type="STRING" id="542762.A0A4S4E5H0"/>
<dbReference type="Proteomes" id="UP000306102">
    <property type="component" value="Unassembled WGS sequence"/>
</dbReference>
<dbReference type="InterPro" id="IPR027417">
    <property type="entry name" value="P-loop_NTPase"/>
</dbReference>
<comment type="caution">
    <text evidence="1">The sequence shown here is derived from an EMBL/GenBank/DDBJ whole genome shotgun (WGS) entry which is preliminary data.</text>
</comment>
<dbReference type="AlphaFoldDB" id="A0A4S4E5H0"/>
<reference evidence="1 2" key="1">
    <citation type="journal article" date="2018" name="Proc. Natl. Acad. Sci. U.S.A.">
        <title>Draft genome sequence of Camellia sinensis var. sinensis provides insights into the evolution of the tea genome and tea quality.</title>
        <authorList>
            <person name="Wei C."/>
            <person name="Yang H."/>
            <person name="Wang S."/>
            <person name="Zhao J."/>
            <person name="Liu C."/>
            <person name="Gao L."/>
            <person name="Xia E."/>
            <person name="Lu Y."/>
            <person name="Tai Y."/>
            <person name="She G."/>
            <person name="Sun J."/>
            <person name="Cao H."/>
            <person name="Tong W."/>
            <person name="Gao Q."/>
            <person name="Li Y."/>
            <person name="Deng W."/>
            <person name="Jiang X."/>
            <person name="Wang W."/>
            <person name="Chen Q."/>
            <person name="Zhang S."/>
            <person name="Li H."/>
            <person name="Wu J."/>
            <person name="Wang P."/>
            <person name="Li P."/>
            <person name="Shi C."/>
            <person name="Zheng F."/>
            <person name="Jian J."/>
            <person name="Huang B."/>
            <person name="Shan D."/>
            <person name="Shi M."/>
            <person name="Fang C."/>
            <person name="Yue Y."/>
            <person name="Li F."/>
            <person name="Li D."/>
            <person name="Wei S."/>
            <person name="Han B."/>
            <person name="Jiang C."/>
            <person name="Yin Y."/>
            <person name="Xia T."/>
            <person name="Zhang Z."/>
            <person name="Bennetzen J.L."/>
            <person name="Zhao S."/>
            <person name="Wan X."/>
        </authorList>
    </citation>
    <scope>NUCLEOTIDE SEQUENCE [LARGE SCALE GENOMIC DNA]</scope>
    <source>
        <strain evidence="2">cv. Shuchazao</strain>
        <tissue evidence="1">Leaf</tissue>
    </source>
</reference>
<keyword evidence="2" id="KW-1185">Reference proteome</keyword>
<name>A0A4S4E5H0_CAMSN</name>
<evidence type="ECO:0000313" key="1">
    <source>
        <dbReference type="EMBL" id="THG10784.1"/>
    </source>
</evidence>
<proteinExistence type="predicted"/>
<gene>
    <name evidence="1" type="ORF">TEA_010692</name>
</gene>
<dbReference type="SMART" id="SM00174">
    <property type="entry name" value="RHO"/>
    <property type="match status" value="1"/>
</dbReference>
<accession>A0A4S4E5H0</accession>
<evidence type="ECO:0000313" key="2">
    <source>
        <dbReference type="Proteomes" id="UP000306102"/>
    </source>
</evidence>
<dbReference type="Gene3D" id="3.40.50.300">
    <property type="entry name" value="P-loop containing nucleotide triphosphate hydrolases"/>
    <property type="match status" value="1"/>
</dbReference>
<dbReference type="EMBL" id="SDRB02007717">
    <property type="protein sequence ID" value="THG10784.1"/>
    <property type="molecule type" value="Genomic_DNA"/>
</dbReference>
<sequence>MNARSEMHNIDSKSNHHDYLSAALNLLCETKESDESLISKTLVQLHFFEIISWLNVNFDLIDSLEWDYVPTVFDNFSANVVVDESIVNLGLWDIADLREDKQFFVDHPGAVPITTAQGEVLKKLIGGLVAPAIAADLGALTHTLGTLVFVIGASVFATTATATAIRTDVDSF</sequence>